<proteinExistence type="predicted"/>
<dbReference type="Proteomes" id="UP001300502">
    <property type="component" value="Unassembled WGS sequence"/>
</dbReference>
<accession>A0AAV9IEZ1</accession>
<reference evidence="1 2" key="1">
    <citation type="submission" date="2022-07" db="EMBL/GenBank/DDBJ databases">
        <title>Genome-wide signatures of adaptation to extreme environments.</title>
        <authorList>
            <person name="Cho C.H."/>
            <person name="Yoon H.S."/>
        </authorList>
    </citation>
    <scope>NUCLEOTIDE SEQUENCE [LARGE SCALE GENOMIC DNA]</scope>
    <source>
        <strain evidence="1 2">108.79 E11</strain>
    </source>
</reference>
<comment type="caution">
    <text evidence="1">The sequence shown here is derived from an EMBL/GenBank/DDBJ whole genome shotgun (WGS) entry which is preliminary data.</text>
</comment>
<organism evidence="1 2">
    <name type="scientific">Galdieria yellowstonensis</name>
    <dbReference type="NCBI Taxonomy" id="3028027"/>
    <lineage>
        <taxon>Eukaryota</taxon>
        <taxon>Rhodophyta</taxon>
        <taxon>Bangiophyceae</taxon>
        <taxon>Galdieriales</taxon>
        <taxon>Galdieriaceae</taxon>
        <taxon>Galdieria</taxon>
    </lineage>
</organism>
<evidence type="ECO:0000313" key="1">
    <source>
        <dbReference type="EMBL" id="KAK4525904.1"/>
    </source>
</evidence>
<dbReference type="AlphaFoldDB" id="A0AAV9IEZ1"/>
<evidence type="ECO:0000313" key="2">
    <source>
        <dbReference type="Proteomes" id="UP001300502"/>
    </source>
</evidence>
<protein>
    <submittedName>
        <fullName evidence="1">Uncharacterized protein</fullName>
    </submittedName>
</protein>
<keyword evidence="2" id="KW-1185">Reference proteome</keyword>
<sequence length="311" mass="35902">MLRKKLDYKLLARKYAAMLLFMNSGILDSLGPFYSGRPRYDFLQGFAIKFVAYYAFVKDLIVDEHNALWQKFGSDANKSLPFFEFCTDLARHATASTCSSFHVIINWGKRYCRFVIADSQLHEFKLPSGYETSIQYIEPLSREEFAIWENLSDCPLNLKDKTNEVIDLTGLVDRRLSSIEMSCWIKFIRNYALLDYAYVDMSDGRWMLYLLQLERLFEKSAESVPLAVLLNAFFEESFEVSPVYNAEKSIVDFQVTDSQGTSCRERMSILYVTPLSRSEAQADNAPGYVEVLSFDNFPDRVKPFIDVGQKV</sequence>
<name>A0AAV9IEZ1_9RHOD</name>
<gene>
    <name evidence="1" type="ORF">GAYE_SCF17G3813</name>
</gene>
<dbReference type="EMBL" id="JANCYU010000034">
    <property type="protein sequence ID" value="KAK4525904.1"/>
    <property type="molecule type" value="Genomic_DNA"/>
</dbReference>